<keyword evidence="3" id="KW-1185">Reference proteome</keyword>
<feature type="region of interest" description="Disordered" evidence="1">
    <location>
        <begin position="69"/>
        <end position="95"/>
    </location>
</feature>
<feature type="compositionally biased region" description="Pro residues" evidence="1">
    <location>
        <begin position="79"/>
        <end position="88"/>
    </location>
</feature>
<dbReference type="Proteomes" id="UP000770661">
    <property type="component" value="Unassembled WGS sequence"/>
</dbReference>
<protein>
    <submittedName>
        <fullName evidence="2">Uncharacterized protein</fullName>
    </submittedName>
</protein>
<reference evidence="2" key="1">
    <citation type="submission" date="2020-07" db="EMBL/GenBank/DDBJ databases">
        <title>The High-quality genome of the commercially important snow crab, Chionoecetes opilio.</title>
        <authorList>
            <person name="Jeong J.-H."/>
            <person name="Ryu S."/>
        </authorList>
    </citation>
    <scope>NUCLEOTIDE SEQUENCE</scope>
    <source>
        <strain evidence="2">MADBK_172401_WGS</strain>
        <tissue evidence="2">Digestive gland</tissue>
    </source>
</reference>
<comment type="caution">
    <text evidence="2">The sequence shown here is derived from an EMBL/GenBank/DDBJ whole genome shotgun (WGS) entry which is preliminary data.</text>
</comment>
<gene>
    <name evidence="2" type="ORF">GWK47_023460</name>
</gene>
<sequence length="156" mass="16830">MPSPWESLPPHMAEFSCQKHGSSSCLPPRVPRAQSLSGSKSGFPLARKAAALTIWPVFPDPPKSWSVGWPRFTSSPTSAPTPSPPPCPGKKGWAGGQLEKHFERKITGAHESIFLLSRRRCKSLGLAGPPGFRESDARGHAFCTLLWGPSTFSKAV</sequence>
<dbReference type="AlphaFoldDB" id="A0A8J5BTZ5"/>
<name>A0A8J5BTZ5_CHIOP</name>
<accession>A0A8J5BTZ5</accession>
<evidence type="ECO:0000313" key="2">
    <source>
        <dbReference type="EMBL" id="KAG0710118.1"/>
    </source>
</evidence>
<evidence type="ECO:0000313" key="3">
    <source>
        <dbReference type="Proteomes" id="UP000770661"/>
    </source>
</evidence>
<dbReference type="EMBL" id="JACEEZ010024493">
    <property type="protein sequence ID" value="KAG0710118.1"/>
    <property type="molecule type" value="Genomic_DNA"/>
</dbReference>
<evidence type="ECO:0000256" key="1">
    <source>
        <dbReference type="SAM" id="MobiDB-lite"/>
    </source>
</evidence>
<proteinExistence type="predicted"/>
<organism evidence="2 3">
    <name type="scientific">Chionoecetes opilio</name>
    <name type="common">Atlantic snow crab</name>
    <name type="synonym">Cancer opilio</name>
    <dbReference type="NCBI Taxonomy" id="41210"/>
    <lineage>
        <taxon>Eukaryota</taxon>
        <taxon>Metazoa</taxon>
        <taxon>Ecdysozoa</taxon>
        <taxon>Arthropoda</taxon>
        <taxon>Crustacea</taxon>
        <taxon>Multicrustacea</taxon>
        <taxon>Malacostraca</taxon>
        <taxon>Eumalacostraca</taxon>
        <taxon>Eucarida</taxon>
        <taxon>Decapoda</taxon>
        <taxon>Pleocyemata</taxon>
        <taxon>Brachyura</taxon>
        <taxon>Eubrachyura</taxon>
        <taxon>Majoidea</taxon>
        <taxon>Majidae</taxon>
        <taxon>Chionoecetes</taxon>
    </lineage>
</organism>